<sequence length="317" mass="35490">MTRHTQDDQQATCERHPLQRHWQTLDAAVRPLTAAINVYRAIPQRQLRNIGPWCFIDQMGPVALADYDQFDVAPHPHIGLQTITWLFSGQLLHKDSLGNEQPLLPGELNLMTSGHGISHAEQVDEAAEKPLHGMQLWLALPEHKEDMPPAFEHHRELPLVKLPGVSARLILGSYEQWQSPAKAGAPCTALALYSPRPSTLTLQLKPEFEYGLYVCDGQLRVDDEDSSQSLHKHQLLYVGGQRKQLTIALGTDSQVMLLGGEPLAKPLHMFWNFVAYDGARIRQAHSDWQQGHARFGRVANYAGTRLSAPAIPTAVKW</sequence>
<evidence type="ECO:0000256" key="1">
    <source>
        <dbReference type="ARBA" id="ARBA00008416"/>
    </source>
</evidence>
<keyword evidence="2" id="KW-0479">Metal-binding</keyword>
<dbReference type="CDD" id="cd02909">
    <property type="entry name" value="cupin_pirin_N"/>
    <property type="match status" value="1"/>
</dbReference>
<comment type="similarity">
    <text evidence="1 3">Belongs to the pirin family.</text>
</comment>
<feature type="binding site" evidence="2">
    <location>
        <position position="75"/>
    </location>
    <ligand>
        <name>Fe cation</name>
        <dbReference type="ChEBI" id="CHEBI:24875"/>
    </ligand>
</feature>
<feature type="domain" description="Pirin C-terminal" evidence="5">
    <location>
        <begin position="198"/>
        <end position="292"/>
    </location>
</feature>
<dbReference type="InterPro" id="IPR014710">
    <property type="entry name" value="RmlC-like_jellyroll"/>
</dbReference>
<dbReference type="PANTHER" id="PTHR13903:SF8">
    <property type="entry name" value="PIRIN"/>
    <property type="match status" value="1"/>
</dbReference>
<protein>
    <submittedName>
        <fullName evidence="6">Pirin domain-containing protein</fullName>
    </submittedName>
</protein>
<evidence type="ECO:0000313" key="7">
    <source>
        <dbReference type="Proteomes" id="UP000014115"/>
    </source>
</evidence>
<organism evidence="6 7">
    <name type="scientific">Idiomarina xiamenensis 10-D-4</name>
    <dbReference type="NCBI Taxonomy" id="740709"/>
    <lineage>
        <taxon>Bacteria</taxon>
        <taxon>Pseudomonadati</taxon>
        <taxon>Pseudomonadota</taxon>
        <taxon>Gammaproteobacteria</taxon>
        <taxon>Alteromonadales</taxon>
        <taxon>Idiomarinaceae</taxon>
        <taxon>Idiomarina</taxon>
    </lineage>
</organism>
<dbReference type="Gene3D" id="2.60.120.10">
    <property type="entry name" value="Jelly Rolls"/>
    <property type="match status" value="2"/>
</dbReference>
<dbReference type="AlphaFoldDB" id="K2LAI1"/>
<dbReference type="SUPFAM" id="SSF51182">
    <property type="entry name" value="RmlC-like cupins"/>
    <property type="match status" value="1"/>
</dbReference>
<feature type="binding site" evidence="2">
    <location>
        <position position="77"/>
    </location>
    <ligand>
        <name>Fe cation</name>
        <dbReference type="ChEBI" id="CHEBI:24875"/>
    </ligand>
</feature>
<evidence type="ECO:0000259" key="5">
    <source>
        <dbReference type="Pfam" id="PF05726"/>
    </source>
</evidence>
<dbReference type="STRING" id="740709.A10D4_01297"/>
<dbReference type="OrthoDB" id="9780903at2"/>
<dbReference type="InterPro" id="IPR011051">
    <property type="entry name" value="RmlC_Cupin_sf"/>
</dbReference>
<feature type="binding site" evidence="2">
    <location>
        <position position="121"/>
    </location>
    <ligand>
        <name>Fe cation</name>
        <dbReference type="ChEBI" id="CHEBI:24875"/>
    </ligand>
</feature>
<dbReference type="PANTHER" id="PTHR13903">
    <property type="entry name" value="PIRIN-RELATED"/>
    <property type="match status" value="1"/>
</dbReference>
<evidence type="ECO:0000256" key="2">
    <source>
        <dbReference type="PIRSR" id="PIRSR006232-1"/>
    </source>
</evidence>
<keyword evidence="2" id="KW-0408">Iron</keyword>
<dbReference type="PATRIC" id="fig|740709.3.peg.260"/>
<dbReference type="GO" id="GO:0046872">
    <property type="term" value="F:metal ion binding"/>
    <property type="evidence" value="ECO:0007669"/>
    <property type="project" value="UniProtKB-KW"/>
</dbReference>
<reference evidence="6 7" key="1">
    <citation type="journal article" date="2012" name="J. Bacteriol.">
        <title>Genome Sequence of Idiomarina xiamenensis Type Strain 10-D-4.</title>
        <authorList>
            <person name="Lai Q."/>
            <person name="Wang L."/>
            <person name="Wang W."/>
            <person name="Shao Z."/>
        </authorList>
    </citation>
    <scope>NUCLEOTIDE SEQUENCE [LARGE SCALE GENOMIC DNA]</scope>
    <source>
        <strain evidence="6 7">10-D-4</strain>
    </source>
</reference>
<name>K2LAI1_9GAMM</name>
<keyword evidence="7" id="KW-1185">Reference proteome</keyword>
<dbReference type="InterPro" id="IPR003829">
    <property type="entry name" value="Pirin_N_dom"/>
</dbReference>
<dbReference type="InterPro" id="IPR008778">
    <property type="entry name" value="Pirin_C_dom"/>
</dbReference>
<accession>K2LAI1</accession>
<feature type="domain" description="Pirin N-terminal" evidence="4">
    <location>
        <begin position="37"/>
        <end position="138"/>
    </location>
</feature>
<proteinExistence type="inferred from homology"/>
<dbReference type="Pfam" id="PF05726">
    <property type="entry name" value="Pirin_C"/>
    <property type="match status" value="1"/>
</dbReference>
<dbReference type="PIRSF" id="PIRSF006232">
    <property type="entry name" value="Pirin"/>
    <property type="match status" value="1"/>
</dbReference>
<comment type="caution">
    <text evidence="6">The sequence shown here is derived from an EMBL/GenBank/DDBJ whole genome shotgun (WGS) entry which is preliminary data.</text>
</comment>
<dbReference type="InterPro" id="IPR012093">
    <property type="entry name" value="Pirin"/>
</dbReference>
<dbReference type="Proteomes" id="UP000014115">
    <property type="component" value="Unassembled WGS sequence"/>
</dbReference>
<dbReference type="Pfam" id="PF02678">
    <property type="entry name" value="Pirin"/>
    <property type="match status" value="1"/>
</dbReference>
<feature type="binding site" evidence="2">
    <location>
        <position position="119"/>
    </location>
    <ligand>
        <name>Fe cation</name>
        <dbReference type="ChEBI" id="CHEBI:24875"/>
    </ligand>
</feature>
<evidence type="ECO:0000313" key="6">
    <source>
        <dbReference type="EMBL" id="EKE86835.1"/>
    </source>
</evidence>
<dbReference type="EMBL" id="AMRG01000002">
    <property type="protein sequence ID" value="EKE86835.1"/>
    <property type="molecule type" value="Genomic_DNA"/>
</dbReference>
<evidence type="ECO:0000259" key="4">
    <source>
        <dbReference type="Pfam" id="PF02678"/>
    </source>
</evidence>
<dbReference type="RefSeq" id="WP_008487223.1">
    <property type="nucleotide sequence ID" value="NZ_AMRG01000002.1"/>
</dbReference>
<evidence type="ECO:0000256" key="3">
    <source>
        <dbReference type="RuleBase" id="RU003457"/>
    </source>
</evidence>
<dbReference type="CDD" id="cd02247">
    <property type="entry name" value="cupin_pirin_C"/>
    <property type="match status" value="1"/>
</dbReference>
<gene>
    <name evidence="6" type="ORF">A10D4_01297</name>
</gene>
<dbReference type="eggNOG" id="COG1741">
    <property type="taxonomic scope" value="Bacteria"/>
</dbReference>
<comment type="cofactor">
    <cofactor evidence="2">
        <name>Fe cation</name>
        <dbReference type="ChEBI" id="CHEBI:24875"/>
    </cofactor>
    <text evidence="2">Binds 1 Fe cation per subunit.</text>
</comment>